<proteinExistence type="predicted"/>
<evidence type="ECO:0000313" key="7">
    <source>
        <dbReference type="Proteomes" id="UP000625033"/>
    </source>
</evidence>
<dbReference type="RefSeq" id="WP_196835746.1">
    <property type="nucleotide sequence ID" value="NZ_JADOTZ010000001.1"/>
</dbReference>
<evidence type="ECO:0000256" key="2">
    <source>
        <dbReference type="ARBA" id="ARBA00022723"/>
    </source>
</evidence>
<gene>
    <name evidence="6" type="ORF">IW252_001205</name>
</gene>
<dbReference type="InterPro" id="IPR029060">
    <property type="entry name" value="PIN-like_dom_sf"/>
</dbReference>
<comment type="caution">
    <text evidence="6">The sequence shown here is derived from an EMBL/GenBank/DDBJ whole genome shotgun (WGS) entry which is preliminary data.</text>
</comment>
<evidence type="ECO:0000313" key="6">
    <source>
        <dbReference type="EMBL" id="MBG6084438.1"/>
    </source>
</evidence>
<name>A0A931GEI1_9MICC</name>
<organism evidence="6 7">
    <name type="scientific">Zhihengliuella flava</name>
    <dbReference type="NCBI Taxonomy" id="1285193"/>
    <lineage>
        <taxon>Bacteria</taxon>
        <taxon>Bacillati</taxon>
        <taxon>Actinomycetota</taxon>
        <taxon>Actinomycetes</taxon>
        <taxon>Micrococcales</taxon>
        <taxon>Micrococcaceae</taxon>
        <taxon>Zhihengliuella</taxon>
    </lineage>
</organism>
<dbReference type="GO" id="GO:0016787">
    <property type="term" value="F:hydrolase activity"/>
    <property type="evidence" value="ECO:0007669"/>
    <property type="project" value="UniProtKB-KW"/>
</dbReference>
<keyword evidence="3" id="KW-0378">Hydrolase</keyword>
<protein>
    <submittedName>
        <fullName evidence="6">Nucleic acid-binding protein</fullName>
    </submittedName>
</protein>
<sequence length="131" mass="14356">MRWYLDSSVALDVVLRPLGRSASWMKSNLTRGDEFASSSLLKLEAARVLRRENLALQSADHVLRNASFFGIDDGVLRFAAAIEPHVKSLDAIHLATCSLLGSTVTMASHDRQMLAVAEELGLDVHDPRTPS</sequence>
<dbReference type="Pfam" id="PF01850">
    <property type="entry name" value="PIN"/>
    <property type="match status" value="1"/>
</dbReference>
<dbReference type="EMBL" id="JADOTZ010000001">
    <property type="protein sequence ID" value="MBG6084438.1"/>
    <property type="molecule type" value="Genomic_DNA"/>
</dbReference>
<keyword evidence="1" id="KW-0540">Nuclease</keyword>
<dbReference type="Proteomes" id="UP000625033">
    <property type="component" value="Unassembled WGS sequence"/>
</dbReference>
<keyword evidence="2" id="KW-0479">Metal-binding</keyword>
<keyword evidence="4" id="KW-0460">Magnesium</keyword>
<evidence type="ECO:0000256" key="1">
    <source>
        <dbReference type="ARBA" id="ARBA00022722"/>
    </source>
</evidence>
<feature type="domain" description="PIN" evidence="5">
    <location>
        <begin position="4"/>
        <end position="117"/>
    </location>
</feature>
<evidence type="ECO:0000256" key="4">
    <source>
        <dbReference type="ARBA" id="ARBA00022842"/>
    </source>
</evidence>
<reference evidence="6" key="1">
    <citation type="submission" date="2020-11" db="EMBL/GenBank/DDBJ databases">
        <title>Sequencing the genomes of 1000 actinobacteria strains.</title>
        <authorList>
            <person name="Klenk H.-P."/>
        </authorList>
    </citation>
    <scope>NUCLEOTIDE SEQUENCE</scope>
    <source>
        <strain evidence="6">DSM 26152</strain>
    </source>
</reference>
<dbReference type="GO" id="GO:0046872">
    <property type="term" value="F:metal ion binding"/>
    <property type="evidence" value="ECO:0007669"/>
    <property type="project" value="UniProtKB-KW"/>
</dbReference>
<keyword evidence="7" id="KW-1185">Reference proteome</keyword>
<dbReference type="AlphaFoldDB" id="A0A931GEI1"/>
<evidence type="ECO:0000259" key="5">
    <source>
        <dbReference type="Pfam" id="PF01850"/>
    </source>
</evidence>
<dbReference type="GO" id="GO:0004518">
    <property type="term" value="F:nuclease activity"/>
    <property type="evidence" value="ECO:0007669"/>
    <property type="project" value="UniProtKB-KW"/>
</dbReference>
<accession>A0A931GEI1</accession>
<dbReference type="Gene3D" id="3.40.50.1010">
    <property type="entry name" value="5'-nuclease"/>
    <property type="match status" value="1"/>
</dbReference>
<dbReference type="InterPro" id="IPR002716">
    <property type="entry name" value="PIN_dom"/>
</dbReference>
<dbReference type="SUPFAM" id="SSF88723">
    <property type="entry name" value="PIN domain-like"/>
    <property type="match status" value="1"/>
</dbReference>
<evidence type="ECO:0000256" key="3">
    <source>
        <dbReference type="ARBA" id="ARBA00022801"/>
    </source>
</evidence>